<dbReference type="EMBL" id="WBKA01000004">
    <property type="protein sequence ID" value="KAB1631891.1"/>
    <property type="molecule type" value="Genomic_DNA"/>
</dbReference>
<dbReference type="Gene3D" id="3.40.50.620">
    <property type="entry name" value="HUPs"/>
    <property type="match status" value="1"/>
</dbReference>
<evidence type="ECO:0000256" key="1">
    <source>
        <dbReference type="SAM" id="Phobius"/>
    </source>
</evidence>
<feature type="domain" description="DUF218" evidence="2">
    <location>
        <begin position="170"/>
        <end position="316"/>
    </location>
</feature>
<dbReference type="InterPro" id="IPR014729">
    <property type="entry name" value="Rossmann-like_a/b/a_fold"/>
</dbReference>
<sequence>MEGMILLLLAVVLAAASILWARQDPRRLRIGFAAVAAVLLALYGLLVLAANAPVRIGPASLGAWTVLGAVGVSALGSLVLAGYLLFNGVQMLRREGRSPAHLLSLLAGLAILGYLVVAVASVAFDSPQVAAWVLLAFPLVVTAGLLFTGVLVTSLVHARLARRHLGDARAIVVLGAGLIAGRVPPLLAGRLREGARVADLVRASHPSAPLVVSGGHGADEPTAEGHAMRAWYTEHPELAADPVLVEDRSHTTEENLRLSAALLAEHGVTGPLVAVTSDYHALRAATLLRRLGLPGDAVGARTAAYYRPSAFLREVVALLRDHRVVTAIVLALAAAPIPLALGVLLVDALG</sequence>
<evidence type="ECO:0000259" key="2">
    <source>
        <dbReference type="Pfam" id="PF02698"/>
    </source>
</evidence>
<dbReference type="GO" id="GO:0043164">
    <property type="term" value="P:Gram-negative-bacterium-type cell wall biogenesis"/>
    <property type="evidence" value="ECO:0007669"/>
    <property type="project" value="TreeGrafter"/>
</dbReference>
<dbReference type="Proteomes" id="UP000481339">
    <property type="component" value="Unassembled WGS sequence"/>
</dbReference>
<comment type="caution">
    <text evidence="3">The sequence shown here is derived from an EMBL/GenBank/DDBJ whole genome shotgun (WGS) entry which is preliminary data.</text>
</comment>
<keyword evidence="1" id="KW-1133">Transmembrane helix</keyword>
<feature type="transmembrane region" description="Helical" evidence="1">
    <location>
        <begin position="324"/>
        <end position="346"/>
    </location>
</feature>
<reference evidence="3 4" key="1">
    <citation type="submission" date="2019-09" db="EMBL/GenBank/DDBJ databases">
        <title>Phylogeny of genus Pseudoclavibacter and closely related genus.</title>
        <authorList>
            <person name="Li Y."/>
        </authorList>
    </citation>
    <scope>NUCLEOTIDE SEQUENCE [LARGE SCALE GENOMIC DNA]</scope>
    <source>
        <strain evidence="3 4">JCM 16921</strain>
    </source>
</reference>
<dbReference type="CDD" id="cd06259">
    <property type="entry name" value="YdcF-like"/>
    <property type="match status" value="1"/>
</dbReference>
<feature type="transmembrane region" description="Helical" evidence="1">
    <location>
        <begin position="61"/>
        <end position="85"/>
    </location>
</feature>
<feature type="transmembrane region" description="Helical" evidence="1">
    <location>
        <begin position="131"/>
        <end position="156"/>
    </location>
</feature>
<dbReference type="AlphaFoldDB" id="A0A7C8BMY7"/>
<keyword evidence="1" id="KW-0812">Transmembrane</keyword>
<dbReference type="PANTHER" id="PTHR30336">
    <property type="entry name" value="INNER MEMBRANE PROTEIN, PROBABLE PERMEASE"/>
    <property type="match status" value="1"/>
</dbReference>
<protein>
    <submittedName>
        <fullName evidence="3">YdcF family protein</fullName>
    </submittedName>
</protein>
<keyword evidence="1" id="KW-0472">Membrane</keyword>
<dbReference type="PANTHER" id="PTHR30336:SF4">
    <property type="entry name" value="ENVELOPE BIOGENESIS FACTOR ELYC"/>
    <property type="match status" value="1"/>
</dbReference>
<organism evidence="3 4">
    <name type="scientific">Pseudoclavibacter caeni</name>
    <dbReference type="NCBI Taxonomy" id="908846"/>
    <lineage>
        <taxon>Bacteria</taxon>
        <taxon>Bacillati</taxon>
        <taxon>Actinomycetota</taxon>
        <taxon>Actinomycetes</taxon>
        <taxon>Micrococcales</taxon>
        <taxon>Microbacteriaceae</taxon>
        <taxon>Pseudoclavibacter</taxon>
    </lineage>
</organism>
<feature type="transmembrane region" description="Helical" evidence="1">
    <location>
        <begin position="105"/>
        <end position="124"/>
    </location>
</feature>
<gene>
    <name evidence="3" type="ORF">F8O02_06070</name>
</gene>
<proteinExistence type="predicted"/>
<evidence type="ECO:0000313" key="3">
    <source>
        <dbReference type="EMBL" id="KAB1631891.1"/>
    </source>
</evidence>
<feature type="transmembrane region" description="Helical" evidence="1">
    <location>
        <begin position="31"/>
        <end position="49"/>
    </location>
</feature>
<evidence type="ECO:0000313" key="4">
    <source>
        <dbReference type="Proteomes" id="UP000481339"/>
    </source>
</evidence>
<dbReference type="InterPro" id="IPR051599">
    <property type="entry name" value="Cell_Envelope_Assoc"/>
</dbReference>
<dbReference type="OrthoDB" id="9782395at2"/>
<dbReference type="Pfam" id="PF02698">
    <property type="entry name" value="DUF218"/>
    <property type="match status" value="1"/>
</dbReference>
<dbReference type="GO" id="GO:0005886">
    <property type="term" value="C:plasma membrane"/>
    <property type="evidence" value="ECO:0007669"/>
    <property type="project" value="TreeGrafter"/>
</dbReference>
<keyword evidence="4" id="KW-1185">Reference proteome</keyword>
<accession>A0A7C8BMY7</accession>
<name>A0A7C8BMY7_9MICO</name>
<dbReference type="InterPro" id="IPR003848">
    <property type="entry name" value="DUF218"/>
</dbReference>
<dbReference type="GO" id="GO:0000270">
    <property type="term" value="P:peptidoglycan metabolic process"/>
    <property type="evidence" value="ECO:0007669"/>
    <property type="project" value="TreeGrafter"/>
</dbReference>